<gene>
    <name evidence="1" type="ORF">SDC9_90789</name>
</gene>
<proteinExistence type="predicted"/>
<dbReference type="EMBL" id="VSSQ01010354">
    <property type="protein sequence ID" value="MPM44111.1"/>
    <property type="molecule type" value="Genomic_DNA"/>
</dbReference>
<comment type="caution">
    <text evidence="1">The sequence shown here is derived from an EMBL/GenBank/DDBJ whole genome shotgun (WGS) entry which is preliminary data.</text>
</comment>
<accession>A0A644ZW23</accession>
<sequence>MRHELSQSRLMLAVAELNRTHKLVVHCLDLRVGKIGQSGRTPNVKVTNSRQRQCADRFRLVRNRPLCDRVRCRRIVAEQRRPRFLPDNTVDVESGLHLKPLHGLQRIRAIGFSRHRRNMGAIEAKFQQLLLTKKHVLTGRALL</sequence>
<protein>
    <submittedName>
        <fullName evidence="1">Uncharacterized protein</fullName>
    </submittedName>
</protein>
<evidence type="ECO:0000313" key="1">
    <source>
        <dbReference type="EMBL" id="MPM44111.1"/>
    </source>
</evidence>
<organism evidence="1">
    <name type="scientific">bioreactor metagenome</name>
    <dbReference type="NCBI Taxonomy" id="1076179"/>
    <lineage>
        <taxon>unclassified sequences</taxon>
        <taxon>metagenomes</taxon>
        <taxon>ecological metagenomes</taxon>
    </lineage>
</organism>
<name>A0A644ZW23_9ZZZZ</name>
<reference evidence="1" key="1">
    <citation type="submission" date="2019-08" db="EMBL/GenBank/DDBJ databases">
        <authorList>
            <person name="Kucharzyk K."/>
            <person name="Murdoch R.W."/>
            <person name="Higgins S."/>
            <person name="Loffler F."/>
        </authorList>
    </citation>
    <scope>NUCLEOTIDE SEQUENCE</scope>
</reference>
<dbReference type="AlphaFoldDB" id="A0A644ZW23"/>